<dbReference type="AlphaFoldDB" id="A0A0D6EGM2"/>
<protein>
    <submittedName>
        <fullName evidence="3">SPOSA6832_00653-mRNA-1:cds</fullName>
    </submittedName>
</protein>
<evidence type="ECO:0000313" key="4">
    <source>
        <dbReference type="Proteomes" id="UP000243876"/>
    </source>
</evidence>
<dbReference type="InterPro" id="IPR007461">
    <property type="entry name" value="Ysc84_actin-binding"/>
</dbReference>
<accession>A0A0D6EGM2</accession>
<feature type="region of interest" description="Disordered" evidence="1">
    <location>
        <begin position="347"/>
        <end position="386"/>
    </location>
</feature>
<dbReference type="GO" id="GO:0035091">
    <property type="term" value="F:phosphatidylinositol binding"/>
    <property type="evidence" value="ECO:0007669"/>
    <property type="project" value="TreeGrafter"/>
</dbReference>
<feature type="compositionally biased region" description="Basic and acidic residues" evidence="1">
    <location>
        <begin position="372"/>
        <end position="386"/>
    </location>
</feature>
<proteinExistence type="predicted"/>
<dbReference type="CDD" id="cd11524">
    <property type="entry name" value="SYLF"/>
    <property type="match status" value="1"/>
</dbReference>
<dbReference type="OrthoDB" id="10255128at2759"/>
<keyword evidence="4" id="KW-1185">Reference proteome</keyword>
<evidence type="ECO:0000256" key="1">
    <source>
        <dbReference type="SAM" id="MobiDB-lite"/>
    </source>
</evidence>
<dbReference type="InterPro" id="IPR051702">
    <property type="entry name" value="SH3_domain_YSC84-like"/>
</dbReference>
<sequence length="386" mass="42244">MSAMTPSTSHPPPPKRLVPVALKPDLPYSSALPPTNETWGQWAKRKGGAWGKTAMEKGIVISDNVGGKVNGWAEHVRPSPPLSHLTSATRVLITLAHSQLGGERFWPTTGDFEIELAKCERILREFTVEGVGVKIEKKDTRTGKIAKKVLRKKIPAKILREAKGIVIFSAMRNGIAPFGGSGGTGVIMGRLEDGTWSAPSFISPNNATAGLMLGLDIYSSILVLRTQKALESFYSMAKVTLGTELAVAAGPYGSGASLETGMDRTPVLSYVKTRGFYAGIEVLANAFLARFDENERLQGRVRAPREAEPLLTLLEAAESGEAQRSHGAQFEFDEPVAMDDMAAAMLDLDEGETLKLPPTPDQLSREEEEEEWERRKKERDEKRYLR</sequence>
<evidence type="ECO:0000313" key="3">
    <source>
        <dbReference type="EMBL" id="CEQ39129.1"/>
    </source>
</evidence>
<feature type="domain" description="Ysc84 actin-binding" evidence="2">
    <location>
        <begin position="207"/>
        <end position="300"/>
    </location>
</feature>
<reference evidence="4" key="1">
    <citation type="submission" date="2015-02" db="EMBL/GenBank/DDBJ databases">
        <authorList>
            <person name="Gon?alves P."/>
        </authorList>
    </citation>
    <scope>NUCLEOTIDE SEQUENCE [LARGE SCALE GENOMIC DNA]</scope>
</reference>
<name>A0A0D6EGM2_SPOSA</name>
<organism evidence="3 4">
    <name type="scientific">Sporidiobolus salmonicolor</name>
    <name type="common">Yeast-like fungus</name>
    <name type="synonym">Sporobolomyces salmonicolor</name>
    <dbReference type="NCBI Taxonomy" id="5005"/>
    <lineage>
        <taxon>Eukaryota</taxon>
        <taxon>Fungi</taxon>
        <taxon>Dikarya</taxon>
        <taxon>Basidiomycota</taxon>
        <taxon>Pucciniomycotina</taxon>
        <taxon>Microbotryomycetes</taxon>
        <taxon>Sporidiobolales</taxon>
        <taxon>Sporidiobolaceae</taxon>
        <taxon>Sporobolomyces</taxon>
    </lineage>
</organism>
<evidence type="ECO:0000259" key="2">
    <source>
        <dbReference type="Pfam" id="PF04366"/>
    </source>
</evidence>
<dbReference type="PANTHER" id="PTHR15629:SF40">
    <property type="entry name" value="YSC84 ACTIN-BINDING DOMAIN-CONTAINING PROTEIN"/>
    <property type="match status" value="1"/>
</dbReference>
<dbReference type="Proteomes" id="UP000243876">
    <property type="component" value="Unassembled WGS sequence"/>
</dbReference>
<dbReference type="Pfam" id="PF04366">
    <property type="entry name" value="Ysc84"/>
    <property type="match status" value="1"/>
</dbReference>
<gene>
    <name evidence="3" type="primary">SPOSA6832_00653</name>
</gene>
<dbReference type="PANTHER" id="PTHR15629">
    <property type="entry name" value="SH3YL1 PROTEIN"/>
    <property type="match status" value="1"/>
</dbReference>
<dbReference type="EMBL" id="CENE01000002">
    <property type="protein sequence ID" value="CEQ39129.1"/>
    <property type="molecule type" value="Genomic_DNA"/>
</dbReference>